<dbReference type="EMBL" id="FPBP01000003">
    <property type="protein sequence ID" value="SFU51585.1"/>
    <property type="molecule type" value="Genomic_DNA"/>
</dbReference>
<evidence type="ECO:0000313" key="2">
    <source>
        <dbReference type="Proteomes" id="UP000198693"/>
    </source>
</evidence>
<protein>
    <submittedName>
        <fullName evidence="1">Uncharacterized protein</fullName>
    </submittedName>
</protein>
<sequence length="40" mass="4536">MTHIKPHPGVVWHHGLIRLARPLPEPGLFKHLKMHLGGIL</sequence>
<dbReference type="STRING" id="463301.SAMN04487955_103223"/>
<gene>
    <name evidence="1" type="ORF">SAMN04487955_103223</name>
</gene>
<keyword evidence="2" id="KW-1185">Reference proteome</keyword>
<dbReference type="AlphaFoldDB" id="A0A1I7GT18"/>
<dbReference type="Proteomes" id="UP000198693">
    <property type="component" value="Unassembled WGS sequence"/>
</dbReference>
<accession>A0A1I7GT18</accession>
<organism evidence="1 2">
    <name type="scientific">Halomonas korlensis</name>
    <dbReference type="NCBI Taxonomy" id="463301"/>
    <lineage>
        <taxon>Bacteria</taxon>
        <taxon>Pseudomonadati</taxon>
        <taxon>Pseudomonadota</taxon>
        <taxon>Gammaproteobacteria</taxon>
        <taxon>Oceanospirillales</taxon>
        <taxon>Halomonadaceae</taxon>
        <taxon>Halomonas</taxon>
    </lineage>
</organism>
<name>A0A1I7GT18_9GAMM</name>
<reference evidence="2" key="1">
    <citation type="submission" date="2016-10" db="EMBL/GenBank/DDBJ databases">
        <authorList>
            <person name="Varghese N."/>
            <person name="Submissions S."/>
        </authorList>
    </citation>
    <scope>NUCLEOTIDE SEQUENCE [LARGE SCALE GENOMIC DNA]</scope>
    <source>
        <strain evidence="2">CGMCC 1.6981</strain>
    </source>
</reference>
<evidence type="ECO:0000313" key="1">
    <source>
        <dbReference type="EMBL" id="SFU51585.1"/>
    </source>
</evidence>
<proteinExistence type="predicted"/>